<keyword evidence="7 8" id="KW-0472">Membrane</keyword>
<dbReference type="AlphaFoldDB" id="A0A7W8XAC7"/>
<keyword evidence="12" id="KW-1185">Reference proteome</keyword>
<keyword evidence="4 11" id="KW-0808">Transferase</keyword>
<evidence type="ECO:0000313" key="12">
    <source>
        <dbReference type="Proteomes" id="UP000585507"/>
    </source>
</evidence>
<evidence type="ECO:0000256" key="3">
    <source>
        <dbReference type="ARBA" id="ARBA00022519"/>
    </source>
</evidence>
<keyword evidence="3" id="KW-0997">Cell inner membrane</keyword>
<dbReference type="GO" id="GO:0009244">
    <property type="term" value="P:lipopolysaccharide core region biosynthetic process"/>
    <property type="evidence" value="ECO:0007669"/>
    <property type="project" value="TreeGrafter"/>
</dbReference>
<comment type="caution">
    <text evidence="11">The sequence shown here is derived from an EMBL/GenBank/DDBJ whole genome shotgun (WGS) entry which is preliminary data.</text>
</comment>
<organism evidence="11 12">
    <name type="scientific">Rhizobium giardinii</name>
    <dbReference type="NCBI Taxonomy" id="56731"/>
    <lineage>
        <taxon>Bacteria</taxon>
        <taxon>Pseudomonadati</taxon>
        <taxon>Pseudomonadota</taxon>
        <taxon>Alphaproteobacteria</taxon>
        <taxon>Hyphomicrobiales</taxon>
        <taxon>Rhizobiaceae</taxon>
        <taxon>Rhizobium/Agrobacterium group</taxon>
        <taxon>Rhizobium</taxon>
    </lineage>
</organism>
<dbReference type="PANTHER" id="PTHR30443:SF0">
    <property type="entry name" value="PHOSPHOETHANOLAMINE TRANSFERASE EPTA"/>
    <property type="match status" value="1"/>
</dbReference>
<keyword evidence="6 8" id="KW-1133">Transmembrane helix</keyword>
<dbReference type="SUPFAM" id="SSF53649">
    <property type="entry name" value="Alkaline phosphatase-like"/>
    <property type="match status" value="1"/>
</dbReference>
<gene>
    <name evidence="11" type="ORF">GGD55_003249</name>
</gene>
<evidence type="ECO:0000256" key="1">
    <source>
        <dbReference type="ARBA" id="ARBA00004429"/>
    </source>
</evidence>
<protein>
    <submittedName>
        <fullName evidence="11">Lipid A ethanolaminephosphotransferase</fullName>
        <ecNumber evidence="11">2.7.8.-</ecNumber>
    </submittedName>
</protein>
<dbReference type="InterPro" id="IPR058130">
    <property type="entry name" value="PEA_transf_C"/>
</dbReference>
<evidence type="ECO:0000256" key="4">
    <source>
        <dbReference type="ARBA" id="ARBA00022679"/>
    </source>
</evidence>
<proteinExistence type="predicted"/>
<evidence type="ECO:0000256" key="6">
    <source>
        <dbReference type="ARBA" id="ARBA00022989"/>
    </source>
</evidence>
<feature type="domain" description="Sulfatase N-terminal" evidence="9">
    <location>
        <begin position="219"/>
        <end position="507"/>
    </location>
</feature>
<dbReference type="EMBL" id="JACHBK010000007">
    <property type="protein sequence ID" value="MBB5536538.1"/>
    <property type="molecule type" value="Genomic_DNA"/>
</dbReference>
<dbReference type="InterPro" id="IPR040423">
    <property type="entry name" value="PEA_transferase"/>
</dbReference>
<dbReference type="RefSeq" id="WP_018328686.1">
    <property type="nucleotide sequence ID" value="NZ_JACHBK010000007.1"/>
</dbReference>
<dbReference type="Proteomes" id="UP000585507">
    <property type="component" value="Unassembled WGS sequence"/>
</dbReference>
<evidence type="ECO:0000256" key="5">
    <source>
        <dbReference type="ARBA" id="ARBA00022692"/>
    </source>
</evidence>
<dbReference type="InterPro" id="IPR012549">
    <property type="entry name" value="EptA-like_N"/>
</dbReference>
<dbReference type="InterPro" id="IPR000917">
    <property type="entry name" value="Sulfatase_N"/>
</dbReference>
<keyword evidence="2" id="KW-1003">Cell membrane</keyword>
<feature type="transmembrane region" description="Helical" evidence="8">
    <location>
        <begin position="134"/>
        <end position="153"/>
    </location>
</feature>
<dbReference type="PANTHER" id="PTHR30443">
    <property type="entry name" value="INNER MEMBRANE PROTEIN"/>
    <property type="match status" value="1"/>
</dbReference>
<accession>A0A7W8XAC7</accession>
<dbReference type="CDD" id="cd16017">
    <property type="entry name" value="LptA"/>
    <property type="match status" value="1"/>
</dbReference>
<feature type="transmembrane region" description="Helical" evidence="8">
    <location>
        <begin position="31"/>
        <end position="52"/>
    </location>
</feature>
<evidence type="ECO:0000259" key="9">
    <source>
        <dbReference type="Pfam" id="PF00884"/>
    </source>
</evidence>
<evidence type="ECO:0000313" key="11">
    <source>
        <dbReference type="EMBL" id="MBB5536538.1"/>
    </source>
</evidence>
<dbReference type="InterPro" id="IPR017850">
    <property type="entry name" value="Alkaline_phosphatase_core_sf"/>
</dbReference>
<dbReference type="Pfam" id="PF00884">
    <property type="entry name" value="Sulfatase"/>
    <property type="match status" value="1"/>
</dbReference>
<dbReference type="EC" id="2.7.8.-" evidence="11"/>
<evidence type="ECO:0000256" key="7">
    <source>
        <dbReference type="ARBA" id="ARBA00023136"/>
    </source>
</evidence>
<dbReference type="NCBIfam" id="NF028537">
    <property type="entry name" value="P_eth_NH2_trans"/>
    <property type="match status" value="1"/>
</dbReference>
<name>A0A7W8XAC7_9HYPH</name>
<dbReference type="Pfam" id="PF08019">
    <property type="entry name" value="EptA_B_N"/>
    <property type="match status" value="1"/>
</dbReference>
<comment type="subcellular location">
    <subcellularLocation>
        <location evidence="1">Cell inner membrane</location>
        <topology evidence="1">Multi-pass membrane protein</topology>
    </subcellularLocation>
</comment>
<keyword evidence="5 8" id="KW-0812">Transmembrane</keyword>
<dbReference type="Gene3D" id="3.40.720.10">
    <property type="entry name" value="Alkaline Phosphatase, subunit A"/>
    <property type="match status" value="1"/>
</dbReference>
<dbReference type="GO" id="GO:0005886">
    <property type="term" value="C:plasma membrane"/>
    <property type="evidence" value="ECO:0007669"/>
    <property type="project" value="UniProtKB-SubCell"/>
</dbReference>
<dbReference type="GO" id="GO:0016776">
    <property type="term" value="F:phosphotransferase activity, phosphate group as acceptor"/>
    <property type="evidence" value="ECO:0007669"/>
    <property type="project" value="TreeGrafter"/>
</dbReference>
<evidence type="ECO:0000256" key="8">
    <source>
        <dbReference type="SAM" id="Phobius"/>
    </source>
</evidence>
<feature type="transmembrane region" description="Helical" evidence="8">
    <location>
        <begin position="59"/>
        <end position="81"/>
    </location>
</feature>
<feature type="domain" description="Phosphoethanolamine transferase N-terminal" evidence="10">
    <location>
        <begin position="40"/>
        <end position="187"/>
    </location>
</feature>
<reference evidence="11 12" key="1">
    <citation type="submission" date="2020-08" db="EMBL/GenBank/DDBJ databases">
        <title>Genomic Encyclopedia of Type Strains, Phase IV (KMG-V): Genome sequencing to study the core and pangenomes of soil and plant-associated prokaryotes.</title>
        <authorList>
            <person name="Whitman W."/>
        </authorList>
    </citation>
    <scope>NUCLEOTIDE SEQUENCE [LARGE SCALE GENOMIC DNA]</scope>
    <source>
        <strain evidence="11 12">SEMIA 4084</strain>
    </source>
</reference>
<sequence length="535" mass="58628">MSLFVAVYILVALNLTFWNDAFHVFGGLHGAFYMFAAAIMLLVFAGMIVFSAKYLIKPFLVFLIIAGAIASYYTDFFGVVIDKEMIRNAVVTTPEEASHLITATFIMHVILYGVLPSALVLATRVKHRPLLSKAFVNLAAVVVCLSLCAGLAFANYSGLSSNIREHRDMMAKLTPFAPITSAIALVVSAYREIGLARAPLGTDAQIGPVIAKAQKPVVTIIVAGETARAMNFSLNGYQRDTNPELEARGVTNFTQTTSCGTATAVSLPCMFSVYGKKNYSDRKARSTDTLMDVLRRAGLDGYWWDNNTGSKGVADLISFASVTKQKNSPYCKQGECLDDIFLGKLDSKLAGITRNTVIVLHQLGSHGPAYFMRYPEEFRRFVPDCRTPQLSECSREEIVNAYDNTVLYTDHNLAAVIDLLKKHQDRVDGAMIYMSDHGESLGENGLFLHGAPYMFAPAEQTHVPFIAWFSDGYAQLTKLDRSCLAKYASAATSHDNLFHTVLGMMNVETKVYNPDLDVFAACRSVATDSQFGVGS</sequence>
<evidence type="ECO:0000259" key="10">
    <source>
        <dbReference type="Pfam" id="PF08019"/>
    </source>
</evidence>
<evidence type="ECO:0000256" key="2">
    <source>
        <dbReference type="ARBA" id="ARBA00022475"/>
    </source>
</evidence>
<feature type="transmembrane region" description="Helical" evidence="8">
    <location>
        <begin position="101"/>
        <end position="122"/>
    </location>
</feature>